<protein>
    <recommendedName>
        <fullName evidence="3">Cyclopropane-fatty-acyl-phospholipid synthase</fullName>
    </recommendedName>
</protein>
<dbReference type="Pfam" id="PF01391">
    <property type="entry name" value="Collagen"/>
    <property type="match status" value="1"/>
</dbReference>
<proteinExistence type="predicted"/>
<keyword evidence="2" id="KW-1185">Reference proteome</keyword>
<dbReference type="InterPro" id="IPR008160">
    <property type="entry name" value="Collagen"/>
</dbReference>
<evidence type="ECO:0008006" key="3">
    <source>
        <dbReference type="Google" id="ProtNLM"/>
    </source>
</evidence>
<organism evidence="1 2">
    <name type="scientific">Sporothrix curviconia</name>
    <dbReference type="NCBI Taxonomy" id="1260050"/>
    <lineage>
        <taxon>Eukaryota</taxon>
        <taxon>Fungi</taxon>
        <taxon>Dikarya</taxon>
        <taxon>Ascomycota</taxon>
        <taxon>Pezizomycotina</taxon>
        <taxon>Sordariomycetes</taxon>
        <taxon>Sordariomycetidae</taxon>
        <taxon>Ophiostomatales</taxon>
        <taxon>Ophiostomataceae</taxon>
        <taxon>Sporothrix</taxon>
    </lineage>
</organism>
<dbReference type="PANTHER" id="PTHR43667:SF2">
    <property type="entry name" value="FATTY ACID C-METHYL TRANSFERASE"/>
    <property type="match status" value="1"/>
</dbReference>
<dbReference type="PANTHER" id="PTHR43667">
    <property type="entry name" value="CYCLOPROPANE-FATTY-ACYL-PHOSPHOLIPID SYNTHASE"/>
    <property type="match status" value="1"/>
</dbReference>
<dbReference type="EMBL" id="CAWUHB010000015">
    <property type="protein sequence ID" value="CAK7218350.1"/>
    <property type="molecule type" value="Genomic_DNA"/>
</dbReference>
<dbReference type="InterPro" id="IPR029063">
    <property type="entry name" value="SAM-dependent_MTases_sf"/>
</dbReference>
<evidence type="ECO:0000313" key="2">
    <source>
        <dbReference type="Proteomes" id="UP001642405"/>
    </source>
</evidence>
<name>A0ABP0BFH4_9PEZI</name>
<dbReference type="Gene3D" id="3.40.50.150">
    <property type="entry name" value="Vaccinia Virus protein VP39"/>
    <property type="match status" value="1"/>
</dbReference>
<dbReference type="CDD" id="cd02440">
    <property type="entry name" value="AdoMet_MTases"/>
    <property type="match status" value="1"/>
</dbReference>
<comment type="caution">
    <text evidence="1">The sequence shown here is derived from an EMBL/GenBank/DDBJ whole genome shotgun (WGS) entry which is preliminary data.</text>
</comment>
<accession>A0ABP0BFH4</accession>
<dbReference type="Proteomes" id="UP001642405">
    <property type="component" value="Unassembled WGS sequence"/>
</dbReference>
<reference evidence="1 2" key="1">
    <citation type="submission" date="2024-01" db="EMBL/GenBank/DDBJ databases">
        <authorList>
            <person name="Allen C."/>
            <person name="Tagirdzhanova G."/>
        </authorList>
    </citation>
    <scope>NUCLEOTIDE SEQUENCE [LARGE SCALE GENOMIC DNA]</scope>
</reference>
<dbReference type="InterPro" id="IPR050723">
    <property type="entry name" value="CFA/CMAS"/>
</dbReference>
<dbReference type="SUPFAM" id="SSF53335">
    <property type="entry name" value="S-adenosyl-L-methionine-dependent methyltransferases"/>
    <property type="match status" value="1"/>
</dbReference>
<gene>
    <name evidence="1" type="ORF">SCUCBS95973_003454</name>
</gene>
<sequence>MISSLLPDMVARPLARSTEIVRGALGSLTWGPGLAIAKPTVMAVLEQIEVGTLVLVDETSGIRTVLGEDVPLHAVKMNGVKSKATKMNGIKAYGVNGANGINGVNVTNGFHGINGINGINGNNGNNGNNGINGVNGVNGAKRVNGYTHARRAATSIPRVELTVRSEAFWMRVFLFSDMGFAEAYMLGEIDCTDLTSFFQLFILNRDRLGNGNTRMASLSRGLASLARTTNTLSNALLNISAHYDISNDMFAAFLSPDMTYSCPVWALWQQEQEANEDEETLEAAQMRKLDRFIDGAHVKASDHVLEIGTGWGSLAMRAVQRTGCRVTSLTLSREQKTLAEERIEAAGLSDCITVLLMDYRTLAAQAQDAGRTYDKIISIEMLEAVGQEYLATYFRCIHGLLKPDGGIAVFQCITMPEGRHAAYSKSVDFINHYIFPGGYLPSITQLLNHISTQSDGTMIVEGVENIGGHYARTLRLWKEAFLARFDDTIRPALQREHTGMTDAEIEVFRRKWEYYFTYCEAGFVTKTLGDVIITVGREAALELMENIPL</sequence>
<dbReference type="Pfam" id="PF02353">
    <property type="entry name" value="CMAS"/>
    <property type="match status" value="1"/>
</dbReference>
<evidence type="ECO:0000313" key="1">
    <source>
        <dbReference type="EMBL" id="CAK7218350.1"/>
    </source>
</evidence>